<dbReference type="KEGG" id="pfla:Pflav_001000"/>
<evidence type="ECO:0000256" key="3">
    <source>
        <dbReference type="ARBA" id="ARBA00023163"/>
    </source>
</evidence>
<dbReference type="Pfam" id="PF12833">
    <property type="entry name" value="HTH_18"/>
    <property type="match status" value="1"/>
</dbReference>
<evidence type="ECO:0000259" key="4">
    <source>
        <dbReference type="PROSITE" id="PS01124"/>
    </source>
</evidence>
<dbReference type="PROSITE" id="PS01124">
    <property type="entry name" value="HTH_ARAC_FAMILY_2"/>
    <property type="match status" value="1"/>
</dbReference>
<keyword evidence="1" id="KW-0805">Transcription regulation</keyword>
<protein>
    <recommendedName>
        <fullName evidence="4">HTH araC/xylS-type domain-containing protein</fullName>
    </recommendedName>
</protein>
<dbReference type="AlphaFoldDB" id="A0A6F8XIQ4"/>
<name>A0A6F8XIQ4_9ACTN</name>
<organism evidence="5 6">
    <name type="scientific">Phytohabitans flavus</name>
    <dbReference type="NCBI Taxonomy" id="1076124"/>
    <lineage>
        <taxon>Bacteria</taxon>
        <taxon>Bacillati</taxon>
        <taxon>Actinomycetota</taxon>
        <taxon>Actinomycetes</taxon>
        <taxon>Micromonosporales</taxon>
        <taxon>Micromonosporaceae</taxon>
    </lineage>
</organism>
<dbReference type="PANTHER" id="PTHR46796">
    <property type="entry name" value="HTH-TYPE TRANSCRIPTIONAL ACTIVATOR RHAS-RELATED"/>
    <property type="match status" value="1"/>
</dbReference>
<dbReference type="EMBL" id="AP022870">
    <property type="protein sequence ID" value="BCB73690.1"/>
    <property type="molecule type" value="Genomic_DNA"/>
</dbReference>
<keyword evidence="3" id="KW-0804">Transcription</keyword>
<keyword evidence="6" id="KW-1185">Reference proteome</keyword>
<dbReference type="InterPro" id="IPR018060">
    <property type="entry name" value="HTH_AraC"/>
</dbReference>
<dbReference type="GO" id="GO:0003700">
    <property type="term" value="F:DNA-binding transcription factor activity"/>
    <property type="evidence" value="ECO:0007669"/>
    <property type="project" value="InterPro"/>
</dbReference>
<dbReference type="SUPFAM" id="SSF46689">
    <property type="entry name" value="Homeodomain-like"/>
    <property type="match status" value="1"/>
</dbReference>
<dbReference type="SMART" id="SM00342">
    <property type="entry name" value="HTH_ARAC"/>
    <property type="match status" value="1"/>
</dbReference>
<dbReference type="InterPro" id="IPR009057">
    <property type="entry name" value="Homeodomain-like_sf"/>
</dbReference>
<evidence type="ECO:0000256" key="1">
    <source>
        <dbReference type="ARBA" id="ARBA00023015"/>
    </source>
</evidence>
<evidence type="ECO:0000256" key="2">
    <source>
        <dbReference type="ARBA" id="ARBA00023125"/>
    </source>
</evidence>
<feature type="domain" description="HTH araC/xylS-type" evidence="4">
    <location>
        <begin position="43"/>
        <end position="144"/>
    </location>
</feature>
<evidence type="ECO:0000313" key="5">
    <source>
        <dbReference type="EMBL" id="BCB73690.1"/>
    </source>
</evidence>
<dbReference type="GO" id="GO:0043565">
    <property type="term" value="F:sequence-specific DNA binding"/>
    <property type="evidence" value="ECO:0007669"/>
    <property type="project" value="InterPro"/>
</dbReference>
<sequence>MSPDPGNSVSDDTLRECTVGLIRQRLDQPDGITPSTRRLLHMASIRAIIRRHLDNPALDPDRIAEVANVSPRYLHKLFQNTELTPMQLLKRLRLEACLHSLRDPSLTRTPIKDIIAAHGYRRPDQFARDFKQLFGVSPTQVRRLATQQAIRT</sequence>
<evidence type="ECO:0000313" key="6">
    <source>
        <dbReference type="Proteomes" id="UP000502508"/>
    </source>
</evidence>
<dbReference type="Proteomes" id="UP000502508">
    <property type="component" value="Chromosome"/>
</dbReference>
<dbReference type="Gene3D" id="1.10.10.60">
    <property type="entry name" value="Homeodomain-like"/>
    <property type="match status" value="1"/>
</dbReference>
<proteinExistence type="predicted"/>
<reference evidence="5 6" key="2">
    <citation type="submission" date="2020-03" db="EMBL/GenBank/DDBJ databases">
        <authorList>
            <person name="Ichikawa N."/>
            <person name="Kimura A."/>
            <person name="Kitahashi Y."/>
            <person name="Uohara A."/>
        </authorList>
    </citation>
    <scope>NUCLEOTIDE SEQUENCE [LARGE SCALE GENOMIC DNA]</scope>
    <source>
        <strain evidence="5 6">NBRC 107702</strain>
    </source>
</reference>
<keyword evidence="2" id="KW-0238">DNA-binding</keyword>
<accession>A0A6F8XIQ4</accession>
<gene>
    <name evidence="5" type="ORF">Pflav_001000</name>
</gene>
<dbReference type="InterPro" id="IPR050204">
    <property type="entry name" value="AraC_XylS_family_regulators"/>
</dbReference>
<reference evidence="5 6" key="1">
    <citation type="submission" date="2020-03" db="EMBL/GenBank/DDBJ databases">
        <title>Whole genome shotgun sequence of Phytohabitans flavus NBRC 107702.</title>
        <authorList>
            <person name="Komaki H."/>
            <person name="Tamura T."/>
        </authorList>
    </citation>
    <scope>NUCLEOTIDE SEQUENCE [LARGE SCALE GENOMIC DNA]</scope>
    <source>
        <strain evidence="5 6">NBRC 107702</strain>
    </source>
</reference>